<dbReference type="PROSITE" id="PS51695">
    <property type="entry name" value="SEDOLISIN"/>
    <property type="match status" value="1"/>
</dbReference>
<evidence type="ECO:0000259" key="10">
    <source>
        <dbReference type="PROSITE" id="PS51695"/>
    </source>
</evidence>
<proteinExistence type="predicted"/>
<evidence type="ECO:0000256" key="6">
    <source>
        <dbReference type="ARBA" id="ARBA00022837"/>
    </source>
</evidence>
<dbReference type="PANTHER" id="PTHR14218:SF34">
    <property type="entry name" value="TRIPEPTIDYL-PEPTIDASE SED4"/>
    <property type="match status" value="1"/>
</dbReference>
<feature type="chain" id="PRO_5046846661" description="Peptidase S53 domain-containing protein" evidence="9">
    <location>
        <begin position="29"/>
        <end position="650"/>
    </location>
</feature>
<keyword evidence="9" id="KW-0732">Signal</keyword>
<evidence type="ECO:0000256" key="7">
    <source>
        <dbReference type="ARBA" id="ARBA00023145"/>
    </source>
</evidence>
<keyword evidence="2 8" id="KW-0645">Protease</keyword>
<dbReference type="SUPFAM" id="SSF54897">
    <property type="entry name" value="Protease propeptides/inhibitors"/>
    <property type="match status" value="1"/>
</dbReference>
<feature type="active site" description="Charge relay system" evidence="8">
    <location>
        <position position="313"/>
    </location>
</feature>
<dbReference type="SMART" id="SM00944">
    <property type="entry name" value="Pro-kuma_activ"/>
    <property type="match status" value="1"/>
</dbReference>
<protein>
    <recommendedName>
        <fullName evidence="10">Peptidase S53 domain-containing protein</fullName>
    </recommendedName>
</protein>
<sequence length="650" mass="68826">MACSTLRSGMAALAAIAGTVMLLPTSQAAVLSQIDAVPAGWTAVGSSSGKTVGTRSGSSSSSDMHVFTIALSMQNIDQLESRLLAVSTPGHADYGKFSDLDDIASTFGPASDVVDAVTSWLDSSGVVKSYAVRGAFIDLATDVAGANTLFGADYQYYTPPATAANTATRLRTLSYSVPDEIASHVALVDPGNYFGSVRSFAPRVGDLQFAERAAPKTPTTKRGKRGTATTLDAACQTSITPACLKQLYNVGDYEADADSGSTIGFGSFLNQSALYSDLAKYLQINGLPSQNFSVELINNATNDQNMTTASIDEANLDVQNIIGVAHPLPVTEFIAAGQPPFVPNIDQPTAADNENEPYLPYYRYLLSKRNDELPQVISNSYGDDEDSVPYNYAVHTCNLMGVMGLRGITIIESSGDNGVGSGCIAPDNKTVEFNAIFPATCPYVTSVGGTVNVTPEIAWDGSSGGFSKYFPRPAYQDFAIGAYLAEQVTPETYDYYAPYTNWQGRGFPDVSAHSVSPEYQIVYFGVPRKSGGTSAAAPVWGAIVGLLNDARLRAGMPTLGWLNPLLYAFGPDVLTDITDGQAIGCNGQDTQSGKAEPAGSGVIPGAFWNATTGWDPVTGYGTPDFEKLLCLVTGFREATRPWGCELWRSE</sequence>
<evidence type="ECO:0000256" key="2">
    <source>
        <dbReference type="ARBA" id="ARBA00022670"/>
    </source>
</evidence>
<feature type="domain" description="Peptidase S53" evidence="10">
    <location>
        <begin position="238"/>
        <end position="635"/>
    </location>
</feature>
<feature type="binding site" evidence="8">
    <location>
        <position position="576"/>
    </location>
    <ligand>
        <name>Ca(2+)</name>
        <dbReference type="ChEBI" id="CHEBI:29108"/>
    </ligand>
</feature>
<dbReference type="EMBL" id="CAWUHB010000004">
    <property type="protein sequence ID" value="CAK7211428.1"/>
    <property type="molecule type" value="Genomic_DNA"/>
</dbReference>
<feature type="binding site" evidence="8">
    <location>
        <position position="615"/>
    </location>
    <ligand>
        <name>Ca(2+)</name>
        <dbReference type="ChEBI" id="CHEBI:29108"/>
    </ligand>
</feature>
<dbReference type="Gene3D" id="3.40.50.200">
    <property type="entry name" value="Peptidase S8/S53 domain"/>
    <property type="match status" value="1"/>
</dbReference>
<keyword evidence="7" id="KW-0865">Zymogen</keyword>
<dbReference type="Pfam" id="PF09286">
    <property type="entry name" value="Pro-kuma_activ"/>
    <property type="match status" value="1"/>
</dbReference>
<keyword evidence="4 8" id="KW-0378">Hydrolase</keyword>
<feature type="active site" description="Charge relay system" evidence="8">
    <location>
        <position position="317"/>
    </location>
</feature>
<evidence type="ECO:0000256" key="1">
    <source>
        <dbReference type="ARBA" id="ARBA00004239"/>
    </source>
</evidence>
<dbReference type="Proteomes" id="UP001642405">
    <property type="component" value="Unassembled WGS sequence"/>
</dbReference>
<dbReference type="InterPro" id="IPR030400">
    <property type="entry name" value="Sedolisin_dom"/>
</dbReference>
<reference evidence="11 12" key="1">
    <citation type="submission" date="2024-01" db="EMBL/GenBank/DDBJ databases">
        <authorList>
            <person name="Allen C."/>
            <person name="Tagirdzhanova G."/>
        </authorList>
    </citation>
    <scope>NUCLEOTIDE SEQUENCE [LARGE SCALE GENOMIC DNA]</scope>
</reference>
<evidence type="ECO:0000256" key="9">
    <source>
        <dbReference type="SAM" id="SignalP"/>
    </source>
</evidence>
<accession>A0ABP0AW23</accession>
<organism evidence="11 12">
    <name type="scientific">Sporothrix curviconia</name>
    <dbReference type="NCBI Taxonomy" id="1260050"/>
    <lineage>
        <taxon>Eukaryota</taxon>
        <taxon>Fungi</taxon>
        <taxon>Dikarya</taxon>
        <taxon>Ascomycota</taxon>
        <taxon>Pezizomycotina</taxon>
        <taxon>Sordariomycetes</taxon>
        <taxon>Sordariomycetidae</taxon>
        <taxon>Ophiostomatales</taxon>
        <taxon>Ophiostomataceae</taxon>
        <taxon>Sporothrix</taxon>
    </lineage>
</organism>
<comment type="subcellular location">
    <subcellularLocation>
        <location evidence="1">Secreted</location>
        <location evidence="1">Extracellular space</location>
    </subcellularLocation>
</comment>
<gene>
    <name evidence="11" type="ORF">SCUCBS95973_001112</name>
</gene>
<evidence type="ECO:0000256" key="4">
    <source>
        <dbReference type="ARBA" id="ARBA00022801"/>
    </source>
</evidence>
<keyword evidence="3 8" id="KW-0479">Metal-binding</keyword>
<dbReference type="CDD" id="cd04056">
    <property type="entry name" value="Peptidases_S53"/>
    <property type="match status" value="1"/>
</dbReference>
<feature type="binding site" evidence="8">
    <location>
        <position position="613"/>
    </location>
    <ligand>
        <name>Ca(2+)</name>
        <dbReference type="ChEBI" id="CHEBI:29108"/>
    </ligand>
</feature>
<dbReference type="InterPro" id="IPR050819">
    <property type="entry name" value="Tripeptidyl-peptidase_I"/>
</dbReference>
<dbReference type="PANTHER" id="PTHR14218">
    <property type="entry name" value="PROTEASE S8 TRIPEPTIDYL PEPTIDASE I CLN2"/>
    <property type="match status" value="1"/>
</dbReference>
<name>A0ABP0AW23_9PEZI</name>
<evidence type="ECO:0000256" key="5">
    <source>
        <dbReference type="ARBA" id="ARBA00022825"/>
    </source>
</evidence>
<dbReference type="InterPro" id="IPR015366">
    <property type="entry name" value="S53_propep"/>
</dbReference>
<feature type="binding site" evidence="8">
    <location>
        <position position="577"/>
    </location>
    <ligand>
        <name>Ca(2+)</name>
        <dbReference type="ChEBI" id="CHEBI:29108"/>
    </ligand>
</feature>
<feature type="signal peptide" evidence="9">
    <location>
        <begin position="1"/>
        <end position="28"/>
    </location>
</feature>
<dbReference type="CDD" id="cd11377">
    <property type="entry name" value="Pro-peptidase_S53"/>
    <property type="match status" value="1"/>
</dbReference>
<dbReference type="SUPFAM" id="SSF52743">
    <property type="entry name" value="Subtilisin-like"/>
    <property type="match status" value="1"/>
</dbReference>
<evidence type="ECO:0000256" key="3">
    <source>
        <dbReference type="ARBA" id="ARBA00022723"/>
    </source>
</evidence>
<keyword evidence="12" id="KW-1185">Reference proteome</keyword>
<keyword evidence="6 8" id="KW-0106">Calcium</keyword>
<dbReference type="InterPro" id="IPR036852">
    <property type="entry name" value="Peptidase_S8/S53_dom_sf"/>
</dbReference>
<feature type="active site" description="Charge relay system" evidence="8">
    <location>
        <position position="534"/>
    </location>
</feature>
<evidence type="ECO:0000313" key="11">
    <source>
        <dbReference type="EMBL" id="CAK7211428.1"/>
    </source>
</evidence>
<keyword evidence="5 8" id="KW-0720">Serine protease</keyword>
<comment type="caution">
    <text evidence="11">The sequence shown here is derived from an EMBL/GenBank/DDBJ whole genome shotgun (WGS) entry which is preliminary data.</text>
</comment>
<comment type="cofactor">
    <cofactor evidence="8">
        <name>Ca(2+)</name>
        <dbReference type="ChEBI" id="CHEBI:29108"/>
    </cofactor>
    <text evidence="8">Binds 1 Ca(2+) ion per subunit.</text>
</comment>
<evidence type="ECO:0000313" key="12">
    <source>
        <dbReference type="Proteomes" id="UP001642405"/>
    </source>
</evidence>
<evidence type="ECO:0000256" key="8">
    <source>
        <dbReference type="PROSITE-ProRule" id="PRU01032"/>
    </source>
</evidence>